<feature type="compositionally biased region" description="Basic and acidic residues" evidence="1">
    <location>
        <begin position="580"/>
        <end position="591"/>
    </location>
</feature>
<dbReference type="InterPro" id="IPR025519">
    <property type="entry name" value="DUF4407"/>
</dbReference>
<proteinExistence type="predicted"/>
<name>A0ABW2XDP3_9ACTN</name>
<gene>
    <name evidence="3" type="ORF">ACFQZM_04515</name>
</gene>
<feature type="region of interest" description="Disordered" evidence="1">
    <location>
        <begin position="468"/>
        <end position="591"/>
    </location>
</feature>
<feature type="transmembrane region" description="Helical" evidence="2">
    <location>
        <begin position="362"/>
        <end position="382"/>
    </location>
</feature>
<evidence type="ECO:0000313" key="3">
    <source>
        <dbReference type="EMBL" id="MFD0683750.1"/>
    </source>
</evidence>
<evidence type="ECO:0000256" key="1">
    <source>
        <dbReference type="SAM" id="MobiDB-lite"/>
    </source>
</evidence>
<keyword evidence="4" id="KW-1185">Reference proteome</keyword>
<protein>
    <submittedName>
        <fullName evidence="3">DUF4407 domain-containing protein</fullName>
    </submittedName>
</protein>
<evidence type="ECO:0000313" key="4">
    <source>
        <dbReference type="Proteomes" id="UP001597063"/>
    </source>
</evidence>
<dbReference type="EMBL" id="JBHTGP010000003">
    <property type="protein sequence ID" value="MFD0683750.1"/>
    <property type="molecule type" value="Genomic_DNA"/>
</dbReference>
<keyword evidence="2" id="KW-1133">Transmembrane helix</keyword>
<feature type="compositionally biased region" description="Pro residues" evidence="1">
    <location>
        <begin position="494"/>
        <end position="517"/>
    </location>
</feature>
<comment type="caution">
    <text evidence="3">The sequence shown here is derived from an EMBL/GenBank/DDBJ whole genome shotgun (WGS) entry which is preliminary data.</text>
</comment>
<keyword evidence="2" id="KW-0812">Transmembrane</keyword>
<feature type="region of interest" description="Disordered" evidence="1">
    <location>
        <begin position="1"/>
        <end position="26"/>
    </location>
</feature>
<reference evidence="4" key="1">
    <citation type="journal article" date="2019" name="Int. J. Syst. Evol. Microbiol.">
        <title>The Global Catalogue of Microorganisms (GCM) 10K type strain sequencing project: providing services to taxonomists for standard genome sequencing and annotation.</title>
        <authorList>
            <consortium name="The Broad Institute Genomics Platform"/>
            <consortium name="The Broad Institute Genome Sequencing Center for Infectious Disease"/>
            <person name="Wu L."/>
            <person name="Ma J."/>
        </authorList>
    </citation>
    <scope>NUCLEOTIDE SEQUENCE [LARGE SCALE GENOMIC DNA]</scope>
    <source>
        <strain evidence="4">JCM 9371</strain>
    </source>
</reference>
<feature type="compositionally biased region" description="Polar residues" evidence="1">
    <location>
        <begin position="523"/>
        <end position="535"/>
    </location>
</feature>
<keyword evidence="2" id="KW-0472">Membrane</keyword>
<evidence type="ECO:0000256" key="2">
    <source>
        <dbReference type="SAM" id="Phobius"/>
    </source>
</evidence>
<dbReference type="RefSeq" id="WP_131754748.1">
    <property type="nucleotide sequence ID" value="NZ_CAACUY010000001.1"/>
</dbReference>
<sequence>MAEPTPRGRAPHTDPRGSGPPPRIRTPLIWFSGADPEILAKSPGDRARYTGMGSAVLFTAAMGGLSMCVAMRMALHLPLAAAVPVAAGWFLGIAGLDRWLVSSMDKPSGDTDDSDTWDAPAPARHPAWLAVPRLVLAMLFGLVISTPLTLLIFDSEIKPEIQKIHQQEWDEHTHVTQTGSSGVTIKNLQARKAQLQEVVNSGGRSGDPAVSNGDVLAYDRQLGDLQHRYDGEMMKAACESDGENKGGDCSGTSGRSGCASLCQSHRSAAARLRSQMEGIKKQRAALVSRLRRQDTATVKERLDQATRDLGKVDQQLTALQQGQADIDAKWRKENQDNEGLLIRMEALDRAAKGHGTLQASRAVLFLFFTAIECLPVIVKLMMSGGAYEALARERRKRDEVNGKREMKVRDRVDAQRYEDEMYHADRLRAARRSIIDDLVEETSVLEKDVARRLLHWWHLRATGRLPAPPAQALPGGPSPAPPLAPQAADMFRPAAPPGPAPASPAPFAPQAYPPPPSGRAEHSPSTIQVPSTNAPASDAGQGAAPGIGGLPHMDVVPSGAGAPGSAPAAGTPGGRGAATPDHENGRRRGGN</sequence>
<dbReference type="Pfam" id="PF14362">
    <property type="entry name" value="DUF4407"/>
    <property type="match status" value="1"/>
</dbReference>
<organism evidence="3 4">
    <name type="scientific">Actinomadura fibrosa</name>
    <dbReference type="NCBI Taxonomy" id="111802"/>
    <lineage>
        <taxon>Bacteria</taxon>
        <taxon>Bacillati</taxon>
        <taxon>Actinomycetota</taxon>
        <taxon>Actinomycetes</taxon>
        <taxon>Streptosporangiales</taxon>
        <taxon>Thermomonosporaceae</taxon>
        <taxon>Actinomadura</taxon>
    </lineage>
</organism>
<feature type="transmembrane region" description="Helical" evidence="2">
    <location>
        <begin position="77"/>
        <end position="96"/>
    </location>
</feature>
<feature type="compositionally biased region" description="Pro residues" evidence="1">
    <location>
        <begin position="468"/>
        <end position="484"/>
    </location>
</feature>
<feature type="compositionally biased region" description="Low complexity" evidence="1">
    <location>
        <begin position="557"/>
        <end position="570"/>
    </location>
</feature>
<feature type="transmembrane region" description="Helical" evidence="2">
    <location>
        <begin position="134"/>
        <end position="153"/>
    </location>
</feature>
<dbReference type="Proteomes" id="UP001597063">
    <property type="component" value="Unassembled WGS sequence"/>
</dbReference>
<accession>A0ABW2XDP3</accession>